<name>A0A4D9EF63_9SAUR</name>
<sequence>MGQRREVPELAISPSNQPSFMCLPHLHRQTCRPTSSLNAANASGHGIKAQAVRSPALDRLTDTRGIQLSCFEKGKGNCWRPAVLPSRREREMAAEVSATDLPYDHCQEPVTSVLHLENGDNNTYPLWQNNLRSVV</sequence>
<dbReference type="GO" id="GO:0016740">
    <property type="term" value="F:transferase activity"/>
    <property type="evidence" value="ECO:0007669"/>
    <property type="project" value="UniProtKB-KW"/>
</dbReference>
<dbReference type="Proteomes" id="UP000297703">
    <property type="component" value="Unassembled WGS sequence"/>
</dbReference>
<organism evidence="1 2">
    <name type="scientific">Platysternon megacephalum</name>
    <name type="common">big-headed turtle</name>
    <dbReference type="NCBI Taxonomy" id="55544"/>
    <lineage>
        <taxon>Eukaryota</taxon>
        <taxon>Metazoa</taxon>
        <taxon>Chordata</taxon>
        <taxon>Craniata</taxon>
        <taxon>Vertebrata</taxon>
        <taxon>Euteleostomi</taxon>
        <taxon>Archelosauria</taxon>
        <taxon>Testudinata</taxon>
        <taxon>Testudines</taxon>
        <taxon>Cryptodira</taxon>
        <taxon>Durocryptodira</taxon>
        <taxon>Testudinoidea</taxon>
        <taxon>Platysternidae</taxon>
        <taxon>Platysternon</taxon>
    </lineage>
</organism>
<reference evidence="1 2" key="2">
    <citation type="submission" date="2019-04" db="EMBL/GenBank/DDBJ databases">
        <title>The genome sequence of big-headed turtle.</title>
        <authorList>
            <person name="Gong S."/>
        </authorList>
    </citation>
    <scope>NUCLEOTIDE SEQUENCE [LARGE SCALE GENOMIC DNA]</scope>
    <source>
        <strain evidence="1">DO16091913</strain>
        <tissue evidence="1">Muscle</tissue>
    </source>
</reference>
<keyword evidence="1" id="KW-0808">Transferase</keyword>
<accession>A0A4D9EF63</accession>
<reference evidence="1 2" key="1">
    <citation type="submission" date="2019-04" db="EMBL/GenBank/DDBJ databases">
        <title>Draft genome of the big-headed turtle Platysternon megacephalum.</title>
        <authorList>
            <person name="Gong S."/>
        </authorList>
    </citation>
    <scope>NUCLEOTIDE SEQUENCE [LARGE SCALE GENOMIC DNA]</scope>
    <source>
        <strain evidence="1">DO16091913</strain>
        <tissue evidence="1">Muscle</tissue>
    </source>
</reference>
<keyword evidence="2" id="KW-1185">Reference proteome</keyword>
<evidence type="ECO:0000313" key="2">
    <source>
        <dbReference type="Proteomes" id="UP000297703"/>
    </source>
</evidence>
<evidence type="ECO:0000313" key="1">
    <source>
        <dbReference type="EMBL" id="TFK09339.1"/>
    </source>
</evidence>
<dbReference type="EMBL" id="QXTE01000054">
    <property type="protein sequence ID" value="TFK09339.1"/>
    <property type="molecule type" value="Genomic_DNA"/>
</dbReference>
<proteinExistence type="predicted"/>
<dbReference type="AlphaFoldDB" id="A0A4D9EF63"/>
<protein>
    <submittedName>
        <fullName evidence="1">Serine palmitoyltransferase 3</fullName>
    </submittedName>
</protein>
<gene>
    <name evidence="1" type="ORF">DR999_PMT07625</name>
</gene>
<comment type="caution">
    <text evidence="1">The sequence shown here is derived from an EMBL/GenBank/DDBJ whole genome shotgun (WGS) entry which is preliminary data.</text>
</comment>